<dbReference type="Pfam" id="PF00691">
    <property type="entry name" value="OmpA"/>
    <property type="match status" value="2"/>
</dbReference>
<comment type="subcellular location">
    <subcellularLocation>
        <location evidence="1">Cell outer membrane</location>
    </subcellularLocation>
</comment>
<dbReference type="PANTHER" id="PTHR30329">
    <property type="entry name" value="STATOR ELEMENT OF FLAGELLAR MOTOR COMPLEX"/>
    <property type="match status" value="1"/>
</dbReference>
<dbReference type="CDD" id="cd07185">
    <property type="entry name" value="OmpA_C-like"/>
    <property type="match status" value="2"/>
</dbReference>
<evidence type="ECO:0000256" key="5">
    <source>
        <dbReference type="SAM" id="SignalP"/>
    </source>
</evidence>
<organism evidence="7 8">
    <name type="scientific">Belliella marina</name>
    <dbReference type="NCBI Taxonomy" id="1644146"/>
    <lineage>
        <taxon>Bacteria</taxon>
        <taxon>Pseudomonadati</taxon>
        <taxon>Bacteroidota</taxon>
        <taxon>Cytophagia</taxon>
        <taxon>Cytophagales</taxon>
        <taxon>Cyclobacteriaceae</taxon>
        <taxon>Belliella</taxon>
    </lineage>
</organism>
<accession>A0ABW4VUX1</accession>
<feature type="signal peptide" evidence="5">
    <location>
        <begin position="1"/>
        <end position="20"/>
    </location>
</feature>
<feature type="domain" description="OmpA-like" evidence="6">
    <location>
        <begin position="665"/>
        <end position="782"/>
    </location>
</feature>
<keyword evidence="8" id="KW-1185">Reference proteome</keyword>
<name>A0ABW4VUX1_9BACT</name>
<dbReference type="InterPro" id="IPR050330">
    <property type="entry name" value="Bact_OuterMem_StrucFunc"/>
</dbReference>
<dbReference type="PROSITE" id="PS01068">
    <property type="entry name" value="OMPA_1"/>
    <property type="match status" value="1"/>
</dbReference>
<dbReference type="InterPro" id="IPR006665">
    <property type="entry name" value="OmpA-like"/>
</dbReference>
<dbReference type="InterPro" id="IPR036737">
    <property type="entry name" value="OmpA-like_sf"/>
</dbReference>
<dbReference type="InterPro" id="IPR006664">
    <property type="entry name" value="OMP_bac"/>
</dbReference>
<feature type="domain" description="OmpA-like" evidence="6">
    <location>
        <begin position="517"/>
        <end position="639"/>
    </location>
</feature>
<dbReference type="Gene3D" id="3.30.1330.60">
    <property type="entry name" value="OmpA-like domain"/>
    <property type="match status" value="2"/>
</dbReference>
<evidence type="ECO:0000256" key="4">
    <source>
        <dbReference type="PROSITE-ProRule" id="PRU00473"/>
    </source>
</evidence>
<dbReference type="SUPFAM" id="SSF82171">
    <property type="entry name" value="DPP6 N-terminal domain-like"/>
    <property type="match status" value="1"/>
</dbReference>
<dbReference type="PROSITE" id="PS51123">
    <property type="entry name" value="OMPA_2"/>
    <property type="match status" value="2"/>
</dbReference>
<keyword evidence="5" id="KW-0732">Signal</keyword>
<feature type="chain" id="PRO_5045300562" evidence="5">
    <location>
        <begin position="21"/>
        <end position="782"/>
    </location>
</feature>
<proteinExistence type="predicted"/>
<protein>
    <submittedName>
        <fullName evidence="7">OmpA family protein</fullName>
    </submittedName>
</protein>
<evidence type="ECO:0000256" key="2">
    <source>
        <dbReference type="ARBA" id="ARBA00023136"/>
    </source>
</evidence>
<dbReference type="SUPFAM" id="SSF103088">
    <property type="entry name" value="OmpA-like"/>
    <property type="match status" value="2"/>
</dbReference>
<evidence type="ECO:0000259" key="6">
    <source>
        <dbReference type="PROSITE" id="PS51123"/>
    </source>
</evidence>
<evidence type="ECO:0000256" key="3">
    <source>
        <dbReference type="ARBA" id="ARBA00023237"/>
    </source>
</evidence>
<dbReference type="EMBL" id="JBHUHR010000048">
    <property type="protein sequence ID" value="MFD2037345.1"/>
    <property type="molecule type" value="Genomic_DNA"/>
</dbReference>
<keyword evidence="2 4" id="KW-0472">Membrane</keyword>
<dbReference type="InterPro" id="IPR006690">
    <property type="entry name" value="OMPA-like_CS"/>
</dbReference>
<evidence type="ECO:0000313" key="8">
    <source>
        <dbReference type="Proteomes" id="UP001597361"/>
    </source>
</evidence>
<evidence type="ECO:0000256" key="1">
    <source>
        <dbReference type="ARBA" id="ARBA00004442"/>
    </source>
</evidence>
<dbReference type="RefSeq" id="WP_376889159.1">
    <property type="nucleotide sequence ID" value="NZ_JBHUHR010000048.1"/>
</dbReference>
<gene>
    <name evidence="7" type="ORF">ACFSKL_21285</name>
</gene>
<dbReference type="PRINTS" id="PR01021">
    <property type="entry name" value="OMPADOMAIN"/>
</dbReference>
<dbReference type="Proteomes" id="UP001597361">
    <property type="component" value="Unassembled WGS sequence"/>
</dbReference>
<keyword evidence="3" id="KW-0998">Cell outer membrane</keyword>
<comment type="caution">
    <text evidence="7">The sequence shown here is derived from an EMBL/GenBank/DDBJ whole genome shotgun (WGS) entry which is preliminary data.</text>
</comment>
<evidence type="ECO:0000313" key="7">
    <source>
        <dbReference type="EMBL" id="MFD2037345.1"/>
    </source>
</evidence>
<sequence length="782" mass="89977">MNKLYIPICFLLMMLSYSQASGQNYILRYADKQYSLQNYHHAASEYERAFEKRERYSTAKRIAESYREIRDYPNSMEWWAKTVGFEEAERDDYLEYIRAAYLNLGSKTDIKELLSESRFSESDFPEIDFAYMASLYKSRSELELKPVDGVNSSDSDFGSAFDKDGNLYFASDRGEVIPSSKAAIRPDLNNIYSKERYDFNDRSFFKLYRKDSSGNLTALDSGNPEVLHFSDASFLDSQRLMFYTVTRSIRKAKRNRNFAVGGEIFYSKVDSLGNLHDHVPLGINDAVNYGVMHPFVDESASRLYFSSDMPGGYGGFDLYYMEFDSEMNFGTPVNLGAEINTDKNESHPFVAEDWFYFSSNGHPGIGGLDIFRSSIKSGEVKGVENMGVPYNSNRDDFAYSISPDGNPYLSSDREGGMGLDDIYSILELQKRLLAKVVDCDGELFAESFDAVLTDLKKNEAVSIDKESSGELRADLSPESNYDIKISKQGYFSIYDNTLSTIGMEGEILERTYRLAEIPYQMPVYVDIVYYDLDKYFIRETEMPVLDKIGELMSKYDFLDLKVSSHTDSRASHTYNETLSQNRADAVSEYLKQYNVGEDRIRSVWYGEEKLTNDCGDGVPCLEWEHQLNRRSELVLEAFSDPNRQYDLPKEFLDKDICDGLGIFEELQKELNAIPIVYFDFDKSFIRPVHRKELERTAILMKRMPNLNLYISGHTDQRGSEEYNKSLSERRAAIVMNYLVNRGVEAVRMQHEWFGKTQPVNDCGECDSAQHQLNRRTELQLKK</sequence>
<reference evidence="8" key="1">
    <citation type="journal article" date="2019" name="Int. J. Syst. Evol. Microbiol.">
        <title>The Global Catalogue of Microorganisms (GCM) 10K type strain sequencing project: providing services to taxonomists for standard genome sequencing and annotation.</title>
        <authorList>
            <consortium name="The Broad Institute Genomics Platform"/>
            <consortium name="The Broad Institute Genome Sequencing Center for Infectious Disease"/>
            <person name="Wu L."/>
            <person name="Ma J."/>
        </authorList>
    </citation>
    <scope>NUCLEOTIDE SEQUENCE [LARGE SCALE GENOMIC DNA]</scope>
    <source>
        <strain evidence="8">CGMCC 1.15180</strain>
    </source>
</reference>
<dbReference type="PANTHER" id="PTHR30329:SF21">
    <property type="entry name" value="LIPOPROTEIN YIAD-RELATED"/>
    <property type="match status" value="1"/>
</dbReference>